<dbReference type="PANTHER" id="PTHR30346">
    <property type="entry name" value="TRANSCRIPTIONAL DUAL REGULATOR HCAR-RELATED"/>
    <property type="match status" value="1"/>
</dbReference>
<evidence type="ECO:0000256" key="4">
    <source>
        <dbReference type="ARBA" id="ARBA00023163"/>
    </source>
</evidence>
<keyword evidence="8" id="KW-1185">Reference proteome</keyword>
<gene>
    <name evidence="7" type="ORF">E5082_23260</name>
</gene>
<sequence length="333" mass="36390">MHPTHQLYAERMDARGGHGAGLELKHLRCLVTIVDTGSFTDAARELGVSQAAVSRTLLSLEKTLGVRLLHRTSRTVEPTKAGVLVLARARPLLAGADELVAEAASGHSRLHIGHAWSAFGGHTTEFQRRWHHDHPGIELRLVRHNSSTGGLAEGLCDLAVIRSSVDLKPWSHAFVGHEDRYLALASDDPWARRRSIRLAEVASRTLALDRRTGTTTLNLWPEAERPAVEHVHDIDDWLAAIASGRCVGVTPQATAAQYRPSGITYRPLRDAEPVPVHLIWRRTDPHPATRAAVALAIDLYRTDRQAPTRSPGAPAGQRRTRRGGRPAAEGPSP</sequence>
<evidence type="ECO:0000256" key="3">
    <source>
        <dbReference type="ARBA" id="ARBA00023125"/>
    </source>
</evidence>
<evidence type="ECO:0000256" key="1">
    <source>
        <dbReference type="ARBA" id="ARBA00009437"/>
    </source>
</evidence>
<evidence type="ECO:0000256" key="2">
    <source>
        <dbReference type="ARBA" id="ARBA00023015"/>
    </source>
</evidence>
<dbReference type="CDD" id="cd08414">
    <property type="entry name" value="PBP2_LTTR_aromatics_like"/>
    <property type="match status" value="1"/>
</dbReference>
<dbReference type="SUPFAM" id="SSF53850">
    <property type="entry name" value="Periplasmic binding protein-like II"/>
    <property type="match status" value="1"/>
</dbReference>
<dbReference type="Pfam" id="PF00126">
    <property type="entry name" value="HTH_1"/>
    <property type="match status" value="1"/>
</dbReference>
<dbReference type="Proteomes" id="UP000298513">
    <property type="component" value="Unassembled WGS sequence"/>
</dbReference>
<dbReference type="EMBL" id="SRRU01000008">
    <property type="protein sequence ID" value="TGN80312.1"/>
    <property type="molecule type" value="Genomic_DNA"/>
</dbReference>
<dbReference type="PRINTS" id="PR00039">
    <property type="entry name" value="HTHLYSR"/>
</dbReference>
<proteinExistence type="inferred from homology"/>
<name>A0A4Z1DDD7_STRGP</name>
<evidence type="ECO:0000259" key="6">
    <source>
        <dbReference type="PROSITE" id="PS50931"/>
    </source>
</evidence>
<keyword evidence="3" id="KW-0238">DNA-binding</keyword>
<dbReference type="GO" id="GO:0032993">
    <property type="term" value="C:protein-DNA complex"/>
    <property type="evidence" value="ECO:0007669"/>
    <property type="project" value="TreeGrafter"/>
</dbReference>
<evidence type="ECO:0000256" key="5">
    <source>
        <dbReference type="SAM" id="MobiDB-lite"/>
    </source>
</evidence>
<dbReference type="Gene3D" id="3.40.190.10">
    <property type="entry name" value="Periplasmic binding protein-like II"/>
    <property type="match status" value="2"/>
</dbReference>
<protein>
    <submittedName>
        <fullName evidence="7">LysR family transcriptional regulator</fullName>
    </submittedName>
</protein>
<dbReference type="AlphaFoldDB" id="A0A4Z1DDD7"/>
<dbReference type="SUPFAM" id="SSF46785">
    <property type="entry name" value="Winged helix' DNA-binding domain"/>
    <property type="match status" value="1"/>
</dbReference>
<dbReference type="PANTHER" id="PTHR30346:SF0">
    <property type="entry name" value="HCA OPERON TRANSCRIPTIONAL ACTIVATOR HCAR"/>
    <property type="match status" value="1"/>
</dbReference>
<comment type="caution">
    <text evidence="7">The sequence shown here is derived from an EMBL/GenBank/DDBJ whole genome shotgun (WGS) entry which is preliminary data.</text>
</comment>
<dbReference type="InterPro" id="IPR000847">
    <property type="entry name" value="LysR_HTH_N"/>
</dbReference>
<reference evidence="7 8" key="1">
    <citation type="submission" date="2019-04" db="EMBL/GenBank/DDBJ databases">
        <title>Streptomyces sp. nov. Bv016 isolated from bark of Buahinia variegata.</title>
        <authorList>
            <person name="Kanchanasin P."/>
            <person name="Tanasupawat S."/>
            <person name="Yuki M."/>
            <person name="Kudo T."/>
        </authorList>
    </citation>
    <scope>NUCLEOTIDE SEQUENCE [LARGE SCALE GENOMIC DNA]</scope>
    <source>
        <strain evidence="7 8">JCM 4765</strain>
    </source>
</reference>
<feature type="region of interest" description="Disordered" evidence="5">
    <location>
        <begin position="302"/>
        <end position="333"/>
    </location>
</feature>
<organism evidence="7 8">
    <name type="scientific">Streptomyces griseoluteus</name>
    <dbReference type="NCBI Taxonomy" id="29306"/>
    <lineage>
        <taxon>Bacteria</taxon>
        <taxon>Bacillati</taxon>
        <taxon>Actinomycetota</taxon>
        <taxon>Actinomycetes</taxon>
        <taxon>Kitasatosporales</taxon>
        <taxon>Streptomycetaceae</taxon>
        <taxon>Streptomyces</taxon>
    </lineage>
</organism>
<dbReference type="GO" id="GO:0003677">
    <property type="term" value="F:DNA binding"/>
    <property type="evidence" value="ECO:0007669"/>
    <property type="project" value="UniProtKB-KW"/>
</dbReference>
<dbReference type="FunFam" id="1.10.10.10:FF:000001">
    <property type="entry name" value="LysR family transcriptional regulator"/>
    <property type="match status" value="1"/>
</dbReference>
<keyword evidence="4" id="KW-0804">Transcription</keyword>
<evidence type="ECO:0000313" key="7">
    <source>
        <dbReference type="EMBL" id="TGN80312.1"/>
    </source>
</evidence>
<dbReference type="Gene3D" id="1.10.10.10">
    <property type="entry name" value="Winged helix-like DNA-binding domain superfamily/Winged helix DNA-binding domain"/>
    <property type="match status" value="1"/>
</dbReference>
<comment type="similarity">
    <text evidence="1">Belongs to the LysR transcriptional regulatory family.</text>
</comment>
<accession>A0A4Z1DDD7</accession>
<dbReference type="InterPro" id="IPR036388">
    <property type="entry name" value="WH-like_DNA-bd_sf"/>
</dbReference>
<dbReference type="PROSITE" id="PS50931">
    <property type="entry name" value="HTH_LYSR"/>
    <property type="match status" value="1"/>
</dbReference>
<dbReference type="GO" id="GO:0003700">
    <property type="term" value="F:DNA-binding transcription factor activity"/>
    <property type="evidence" value="ECO:0007669"/>
    <property type="project" value="InterPro"/>
</dbReference>
<feature type="domain" description="HTH lysR-type" evidence="6">
    <location>
        <begin position="22"/>
        <end position="79"/>
    </location>
</feature>
<evidence type="ECO:0000313" key="8">
    <source>
        <dbReference type="Proteomes" id="UP000298513"/>
    </source>
</evidence>
<keyword evidence="2" id="KW-0805">Transcription regulation</keyword>
<dbReference type="Pfam" id="PF03466">
    <property type="entry name" value="LysR_substrate"/>
    <property type="match status" value="1"/>
</dbReference>
<dbReference type="InterPro" id="IPR036390">
    <property type="entry name" value="WH_DNA-bd_sf"/>
</dbReference>
<dbReference type="InterPro" id="IPR005119">
    <property type="entry name" value="LysR_subst-bd"/>
</dbReference>